<dbReference type="Proteomes" id="UP000633509">
    <property type="component" value="Unassembled WGS sequence"/>
</dbReference>
<comment type="similarity">
    <text evidence="1 2">Belongs to the small heat shock protein (HSP20) family.</text>
</comment>
<evidence type="ECO:0000313" key="5">
    <source>
        <dbReference type="Proteomes" id="UP000633509"/>
    </source>
</evidence>
<dbReference type="Gene3D" id="2.60.40.790">
    <property type="match status" value="1"/>
</dbReference>
<reference evidence="4 5" key="1">
    <citation type="submission" date="2020-10" db="EMBL/GenBank/DDBJ databases">
        <title>Sequencing the genomes of 1000 actinobacteria strains.</title>
        <authorList>
            <person name="Klenk H.-P."/>
        </authorList>
    </citation>
    <scope>NUCLEOTIDE SEQUENCE [LARGE SCALE GENOMIC DNA]</scope>
    <source>
        <strain evidence="4 5">DSM 43173</strain>
    </source>
</reference>
<evidence type="ECO:0000313" key="4">
    <source>
        <dbReference type="EMBL" id="MBE1588928.1"/>
    </source>
</evidence>
<dbReference type="PROSITE" id="PS01031">
    <property type="entry name" value="SHSP"/>
    <property type="match status" value="1"/>
</dbReference>
<sequence>MDTLMRRERFLPDLLDWFEEPLATMRPHTWQSMRFEDYIKDGRYVLRVELPGIDPEKDVEIDLTNGVLTIHAERREEHREQYRTEFRYGSFTRSISLPQGADENDVKAVYDQGILEVSVKLAERRPEGRHIPIQGVIQPKE</sequence>
<feature type="domain" description="SHSP" evidence="3">
    <location>
        <begin position="26"/>
        <end position="136"/>
    </location>
</feature>
<dbReference type="CDD" id="cd06464">
    <property type="entry name" value="ACD_sHsps-like"/>
    <property type="match status" value="1"/>
</dbReference>
<dbReference type="InterPro" id="IPR002068">
    <property type="entry name" value="A-crystallin/Hsp20_dom"/>
</dbReference>
<gene>
    <name evidence="4" type="ORF">H4W80_007186</name>
</gene>
<dbReference type="PANTHER" id="PTHR11527">
    <property type="entry name" value="HEAT-SHOCK PROTEIN 20 FAMILY MEMBER"/>
    <property type="match status" value="1"/>
</dbReference>
<name>A0ABR9M8Q8_9ACTN</name>
<evidence type="ECO:0000256" key="1">
    <source>
        <dbReference type="PROSITE-ProRule" id="PRU00285"/>
    </source>
</evidence>
<dbReference type="InterPro" id="IPR008978">
    <property type="entry name" value="HSP20-like_chaperone"/>
</dbReference>
<evidence type="ECO:0000256" key="2">
    <source>
        <dbReference type="RuleBase" id="RU003616"/>
    </source>
</evidence>
<comment type="caution">
    <text evidence="4">The sequence shown here is derived from an EMBL/GenBank/DDBJ whole genome shotgun (WGS) entry which is preliminary data.</text>
</comment>
<organism evidence="4 5">
    <name type="scientific">Nonomuraea angiospora</name>
    <dbReference type="NCBI Taxonomy" id="46172"/>
    <lineage>
        <taxon>Bacteria</taxon>
        <taxon>Bacillati</taxon>
        <taxon>Actinomycetota</taxon>
        <taxon>Actinomycetes</taxon>
        <taxon>Streptosporangiales</taxon>
        <taxon>Streptosporangiaceae</taxon>
        <taxon>Nonomuraea</taxon>
    </lineage>
</organism>
<dbReference type="RefSeq" id="WP_192789059.1">
    <property type="nucleotide sequence ID" value="NZ_JADBEK010000001.1"/>
</dbReference>
<dbReference type="Pfam" id="PF00011">
    <property type="entry name" value="HSP20"/>
    <property type="match status" value="1"/>
</dbReference>
<keyword evidence="5" id="KW-1185">Reference proteome</keyword>
<accession>A0ABR9M8Q8</accession>
<dbReference type="InterPro" id="IPR031107">
    <property type="entry name" value="Small_HSP"/>
</dbReference>
<dbReference type="EMBL" id="JADBEK010000001">
    <property type="protein sequence ID" value="MBE1588928.1"/>
    <property type="molecule type" value="Genomic_DNA"/>
</dbReference>
<dbReference type="SUPFAM" id="SSF49764">
    <property type="entry name" value="HSP20-like chaperones"/>
    <property type="match status" value="1"/>
</dbReference>
<protein>
    <submittedName>
        <fullName evidence="4">HSP20 family molecular chaperone IbpA</fullName>
    </submittedName>
</protein>
<evidence type="ECO:0000259" key="3">
    <source>
        <dbReference type="PROSITE" id="PS01031"/>
    </source>
</evidence>
<proteinExistence type="inferred from homology"/>